<comment type="caution">
    <text evidence="1">The sequence shown here is derived from an EMBL/GenBank/DDBJ whole genome shotgun (WGS) entry which is preliminary data.</text>
</comment>
<dbReference type="CDD" id="cd07067">
    <property type="entry name" value="HP_PGM_like"/>
    <property type="match status" value="1"/>
</dbReference>
<reference evidence="2" key="1">
    <citation type="journal article" date="2019" name="Int. J. Syst. Evol. Microbiol.">
        <title>The Global Catalogue of Microorganisms (GCM) 10K type strain sequencing project: providing services to taxonomists for standard genome sequencing and annotation.</title>
        <authorList>
            <consortium name="The Broad Institute Genomics Platform"/>
            <consortium name="The Broad Institute Genome Sequencing Center for Infectious Disease"/>
            <person name="Wu L."/>
            <person name="Ma J."/>
        </authorList>
    </citation>
    <scope>NUCLEOTIDE SEQUENCE [LARGE SCALE GENOMIC DNA]</scope>
    <source>
        <strain evidence="2">KCTC 42911</strain>
    </source>
</reference>
<proteinExistence type="predicted"/>
<dbReference type="InterPro" id="IPR013078">
    <property type="entry name" value="His_Pase_superF_clade-1"/>
</dbReference>
<dbReference type="EMBL" id="JBHRXI010000012">
    <property type="protein sequence ID" value="MFC3614596.1"/>
    <property type="molecule type" value="Genomic_DNA"/>
</dbReference>
<dbReference type="PANTHER" id="PTHR47623:SF1">
    <property type="entry name" value="OS09G0287300 PROTEIN"/>
    <property type="match status" value="1"/>
</dbReference>
<dbReference type="InterPro" id="IPR029033">
    <property type="entry name" value="His_PPase_superfam"/>
</dbReference>
<dbReference type="PANTHER" id="PTHR47623">
    <property type="entry name" value="OS09G0287300 PROTEIN"/>
    <property type="match status" value="1"/>
</dbReference>
<keyword evidence="2" id="KW-1185">Reference proteome</keyword>
<gene>
    <name evidence="1" type="ORF">ACFORG_12550</name>
</gene>
<evidence type="ECO:0000313" key="2">
    <source>
        <dbReference type="Proteomes" id="UP001595629"/>
    </source>
</evidence>
<dbReference type="SUPFAM" id="SSF53254">
    <property type="entry name" value="Phosphoglycerate mutase-like"/>
    <property type="match status" value="1"/>
</dbReference>
<sequence>MTRTLILTRHAKSSWDNPDLADFDRPLNKRGRKSAPLVGAWLTEHGWTPDTLLCSTSERTRETWSLMGLEAYNTDFRDALYHAGPDRMMQVLRESRGETVLLLGHNPGMAEFAGRIVDEAPDHPRFYDYPTCATTVIRFEVDTWRDLRWESGEVLGFVVPRELPEMDEKAS</sequence>
<dbReference type="Pfam" id="PF00300">
    <property type="entry name" value="His_Phos_1"/>
    <property type="match status" value="1"/>
</dbReference>
<evidence type="ECO:0000313" key="1">
    <source>
        <dbReference type="EMBL" id="MFC3614596.1"/>
    </source>
</evidence>
<organism evidence="1 2">
    <name type="scientific">Lutimaribacter marinistellae</name>
    <dbReference type="NCBI Taxonomy" id="1820329"/>
    <lineage>
        <taxon>Bacteria</taxon>
        <taxon>Pseudomonadati</taxon>
        <taxon>Pseudomonadota</taxon>
        <taxon>Alphaproteobacteria</taxon>
        <taxon>Rhodobacterales</taxon>
        <taxon>Roseobacteraceae</taxon>
        <taxon>Lutimaribacter</taxon>
    </lineage>
</organism>
<accession>A0ABV7TG55</accession>
<protein>
    <submittedName>
        <fullName evidence="1">SixA phosphatase family protein</fullName>
    </submittedName>
</protein>
<dbReference type="RefSeq" id="WP_386735877.1">
    <property type="nucleotide sequence ID" value="NZ_JBHRXI010000012.1"/>
</dbReference>
<dbReference type="Gene3D" id="3.40.50.1240">
    <property type="entry name" value="Phosphoglycerate mutase-like"/>
    <property type="match status" value="1"/>
</dbReference>
<dbReference type="Proteomes" id="UP001595629">
    <property type="component" value="Unassembled WGS sequence"/>
</dbReference>
<name>A0ABV7TG55_9RHOB</name>